<gene>
    <name evidence="1" type="ORF">ACE5LO_01630</name>
</gene>
<dbReference type="EMBL" id="JBHIRY010000001">
    <property type="protein sequence ID" value="MFB5759085.1"/>
    <property type="molecule type" value="Genomic_DNA"/>
</dbReference>
<proteinExistence type="predicted"/>
<accession>A0ABV5BXP2</accession>
<evidence type="ECO:0000313" key="2">
    <source>
        <dbReference type="Proteomes" id="UP001580430"/>
    </source>
</evidence>
<sequence length="75" mass="9411">MNRYFRTWQDDYYDGVDLDDEVVNDRDLERDDYLEFINDTSDDHYIWLKNNAQRLYYREPFKPIHSVTKEFIHNK</sequence>
<keyword evidence="2" id="KW-1185">Reference proteome</keyword>
<comment type="caution">
    <text evidence="1">The sequence shown here is derived from an EMBL/GenBank/DDBJ whole genome shotgun (WGS) entry which is preliminary data.</text>
</comment>
<dbReference type="RefSeq" id="WP_375518337.1">
    <property type="nucleotide sequence ID" value="NZ_JBHIRY010000001.1"/>
</dbReference>
<protein>
    <submittedName>
        <fullName evidence="1">Uncharacterized protein</fullName>
    </submittedName>
</protein>
<dbReference type="Proteomes" id="UP001580430">
    <property type="component" value="Unassembled WGS sequence"/>
</dbReference>
<evidence type="ECO:0000313" key="1">
    <source>
        <dbReference type="EMBL" id="MFB5759085.1"/>
    </source>
</evidence>
<name>A0ABV5BXP2_9BACL</name>
<organism evidence="1 2">
    <name type="scientific">Paenibacillus medicaginis</name>
    <dbReference type="NCBI Taxonomy" id="1470560"/>
    <lineage>
        <taxon>Bacteria</taxon>
        <taxon>Bacillati</taxon>
        <taxon>Bacillota</taxon>
        <taxon>Bacilli</taxon>
        <taxon>Bacillales</taxon>
        <taxon>Paenibacillaceae</taxon>
        <taxon>Paenibacillus</taxon>
    </lineage>
</organism>
<reference evidence="1 2" key="1">
    <citation type="submission" date="2024-09" db="EMBL/GenBank/DDBJ databases">
        <title>Paenibacillus zeirhizospherea sp. nov., isolated from surface of the maize (Zea mays) roots in a horticulture field, Hungary.</title>
        <authorList>
            <person name="Marton D."/>
            <person name="Farkas M."/>
            <person name="Bedics A."/>
            <person name="Toth E."/>
            <person name="Tancsics A."/>
            <person name="Boka K."/>
            <person name="Marati G."/>
            <person name="Kriszt B."/>
            <person name="Cserhati M."/>
        </authorList>
    </citation>
    <scope>NUCLEOTIDE SEQUENCE [LARGE SCALE GENOMIC DNA]</scope>
    <source>
        <strain evidence="1 2">JCM 18446</strain>
    </source>
</reference>